<dbReference type="GeneID" id="69462801"/>
<evidence type="ECO:0000313" key="1">
    <source>
        <dbReference type="EMBL" id="UUN99697.1"/>
    </source>
</evidence>
<dbReference type="KEGG" id="aber:BSR55_11765"/>
<dbReference type="RefSeq" id="WP_004830501.1">
    <property type="nucleotide sequence ID" value="NZ_BBLJ01000023.1"/>
</dbReference>
<reference evidence="1" key="1">
    <citation type="submission" date="2022-02" db="EMBL/GenBank/DDBJ databases">
        <title>Characterization of Tn125 harboring carbapenem-resistant Acinetobacter bereziniae clinical isolates.</title>
        <authorList>
            <person name="Wong N.-K."/>
            <person name="Pan Q."/>
        </authorList>
    </citation>
    <scope>NUCLEOTIDE SEQUENCE</scope>
    <source>
        <strain evidence="1">GD03393</strain>
    </source>
</reference>
<evidence type="ECO:0000313" key="2">
    <source>
        <dbReference type="Proteomes" id="UP000644140"/>
    </source>
</evidence>
<accession>A0A3S0AWZ7</accession>
<proteinExistence type="predicted"/>
<dbReference type="AlphaFoldDB" id="A0A3S0AWZ7"/>
<organism evidence="1 2">
    <name type="scientific">Acinetobacter bereziniae</name>
    <name type="common">Acinetobacter genomosp. 10</name>
    <dbReference type="NCBI Taxonomy" id="106648"/>
    <lineage>
        <taxon>Bacteria</taxon>
        <taxon>Pseudomonadati</taxon>
        <taxon>Pseudomonadota</taxon>
        <taxon>Gammaproteobacteria</taxon>
        <taxon>Moraxellales</taxon>
        <taxon>Moraxellaceae</taxon>
        <taxon>Acinetobacter</taxon>
    </lineage>
</organism>
<gene>
    <name evidence="1" type="ORF">I9054_009730</name>
</gene>
<dbReference type="Proteomes" id="UP000644140">
    <property type="component" value="Chromosome"/>
</dbReference>
<protein>
    <submittedName>
        <fullName evidence="1">Uncharacterized protein</fullName>
    </submittedName>
</protein>
<name>A0A3S0AWZ7_ACIBZ</name>
<sequence length="164" mass="18523">MKKTALIISLLLSFSSYTKADEAPPRAQATTTNNVMATNTTSTIRISTRPEILGLWGMEIPENKKCIEYYNFRGSNEVVVNSAKEWSVGLFDYQPSPDNTLEKPPALIMQIRYENNETDCSGRKEDQTGDVSQYYVKWINKNTMSFCASDKGDQCFATLRKVLP</sequence>
<dbReference type="EMBL" id="CP092085">
    <property type="protein sequence ID" value="UUN99697.1"/>
    <property type="molecule type" value="Genomic_DNA"/>
</dbReference>